<dbReference type="Pfam" id="PF01882">
    <property type="entry name" value="DUF58"/>
    <property type="match status" value="1"/>
</dbReference>
<dbReference type="InterPro" id="IPR036465">
    <property type="entry name" value="vWFA_dom_sf"/>
</dbReference>
<feature type="domain" description="DUF58" evidence="1">
    <location>
        <begin position="49"/>
        <end position="266"/>
    </location>
</feature>
<dbReference type="PANTHER" id="PTHR33608:SF7">
    <property type="entry name" value="DUF58 DOMAIN-CONTAINING PROTEIN"/>
    <property type="match status" value="1"/>
</dbReference>
<comment type="caution">
    <text evidence="2">The sequence shown here is derived from an EMBL/GenBank/DDBJ whole genome shotgun (WGS) entry which is preliminary data.</text>
</comment>
<protein>
    <submittedName>
        <fullName evidence="2">Uncharacterized protein (DUF58 family)</fullName>
    </submittedName>
</protein>
<dbReference type="RefSeq" id="WP_167063647.1">
    <property type="nucleotide sequence ID" value="NZ_JAAOZR010000031.1"/>
</dbReference>
<evidence type="ECO:0000259" key="1">
    <source>
        <dbReference type="Pfam" id="PF01882"/>
    </source>
</evidence>
<reference evidence="2 3" key="1">
    <citation type="submission" date="2021-03" db="EMBL/GenBank/DDBJ databases">
        <title>Genomic Encyclopedia of Type Strains, Phase IV (KMG-IV): sequencing the most valuable type-strain genomes for metagenomic binning, comparative biology and taxonomic classification.</title>
        <authorList>
            <person name="Goeker M."/>
        </authorList>
    </citation>
    <scope>NUCLEOTIDE SEQUENCE [LARGE SCALE GENOMIC DNA]</scope>
    <source>
        <strain evidence="2 3">DSM 24950</strain>
    </source>
</reference>
<dbReference type="EMBL" id="JAGGKV010000001">
    <property type="protein sequence ID" value="MBP1961427.1"/>
    <property type="molecule type" value="Genomic_DNA"/>
</dbReference>
<gene>
    <name evidence="2" type="ORF">J2Z65_000621</name>
</gene>
<evidence type="ECO:0000313" key="3">
    <source>
        <dbReference type="Proteomes" id="UP001519344"/>
    </source>
</evidence>
<proteinExistence type="predicted"/>
<dbReference type="Proteomes" id="UP001519344">
    <property type="component" value="Unassembled WGS sequence"/>
</dbReference>
<dbReference type="SUPFAM" id="SSF53300">
    <property type="entry name" value="vWA-like"/>
    <property type="match status" value="1"/>
</dbReference>
<evidence type="ECO:0000313" key="2">
    <source>
        <dbReference type="EMBL" id="MBP1961427.1"/>
    </source>
</evidence>
<keyword evidence="3" id="KW-1185">Reference proteome</keyword>
<dbReference type="InterPro" id="IPR002881">
    <property type="entry name" value="DUF58"/>
</dbReference>
<name>A0ABS4HS30_9BACL</name>
<sequence>MSSGGQHLLDPALMRRLDQMSIAAKSRIKGTMQGRRRSRDLGTSLEFADYRLYSPGDDTRQLDWHAYGRTGKPFIKLFMDEQELQVNLWLDASASMDFGRREGPDSPLLSKWEYARQLAAGIGYLSLNRYDRVSAAAFTNQMTQQLKLLRGKGSSHRLFEFLESCHPSGAGDMGAVFRNPAILPRQAGMTWVFSDFLYEEGIQEALKYIQAAKQEVVVVQVLAPEELDPKLSGELRLIDSESKEAREVALSSKVLQTYKEAAVQHTQMLRAFCHERGITYLLAVTHMSPGDFLLGELRRSGLAR</sequence>
<dbReference type="PANTHER" id="PTHR33608">
    <property type="entry name" value="BLL2464 PROTEIN"/>
    <property type="match status" value="1"/>
</dbReference>
<accession>A0ABS4HS30</accession>
<organism evidence="2 3">
    <name type="scientific">Paenibacillus aceris</name>
    <dbReference type="NCBI Taxonomy" id="869555"/>
    <lineage>
        <taxon>Bacteria</taxon>
        <taxon>Bacillati</taxon>
        <taxon>Bacillota</taxon>
        <taxon>Bacilli</taxon>
        <taxon>Bacillales</taxon>
        <taxon>Paenibacillaceae</taxon>
        <taxon>Paenibacillus</taxon>
    </lineage>
</organism>